<dbReference type="InterPro" id="IPR035907">
    <property type="entry name" value="Hppk_sf"/>
</dbReference>
<dbReference type="InterPro" id="IPR000550">
    <property type="entry name" value="Hppk"/>
</dbReference>
<dbReference type="Pfam" id="PF01288">
    <property type="entry name" value="HPPK"/>
    <property type="match status" value="1"/>
</dbReference>
<keyword evidence="6" id="KW-0547">Nucleotide-binding</keyword>
<protein>
    <recommendedName>
        <fullName evidence="4">2-amino-4-hydroxy-6-hydroxymethyldihydropteridine pyrophosphokinase</fullName>
        <ecNumber evidence="3">2.7.6.3</ecNumber>
    </recommendedName>
    <alternativeName>
        <fullName evidence="11">6-hydroxymethyl-7,8-dihydropterin pyrophosphokinase</fullName>
    </alternativeName>
    <alternativeName>
        <fullName evidence="12">7,8-dihydro-6-hydroxymethylpterin-pyrophosphokinase</fullName>
    </alternativeName>
</protein>
<dbReference type="Gene3D" id="3.30.70.560">
    <property type="entry name" value="7,8-Dihydro-6-hydroxymethylpterin-pyrophosphokinase HPPK"/>
    <property type="match status" value="1"/>
</dbReference>
<dbReference type="SUPFAM" id="SSF55083">
    <property type="entry name" value="6-hydroxymethyl-7,8-dihydropterin pyrophosphokinase, HPPK"/>
    <property type="match status" value="1"/>
</dbReference>
<keyword evidence="15" id="KW-1185">Reference proteome</keyword>
<proteinExistence type="inferred from homology"/>
<dbReference type="NCBIfam" id="TIGR01498">
    <property type="entry name" value="folK"/>
    <property type="match status" value="1"/>
</dbReference>
<comment type="pathway">
    <text evidence="1">Cofactor biosynthesis; tetrahydrofolate biosynthesis; 2-amino-4-hydroxy-6-hydroxymethyl-7,8-dihydropteridine diphosphate from 7,8-dihydroneopterin triphosphate: step 4/4.</text>
</comment>
<evidence type="ECO:0000256" key="2">
    <source>
        <dbReference type="ARBA" id="ARBA00005810"/>
    </source>
</evidence>
<accession>A0ABS6RZ34</accession>
<keyword evidence="8" id="KW-0067">ATP-binding</keyword>
<comment type="function">
    <text evidence="10">Catalyzes the transfer of pyrophosphate from adenosine triphosphate (ATP) to 6-hydroxymethyl-7,8-dihydropterin, an enzymatic step in folate biosynthesis pathway.</text>
</comment>
<dbReference type="RefSeq" id="WP_218252542.1">
    <property type="nucleotide sequence ID" value="NZ_JABXWD010000167.1"/>
</dbReference>
<dbReference type="EC" id="2.7.6.3" evidence="3"/>
<evidence type="ECO:0000256" key="1">
    <source>
        <dbReference type="ARBA" id="ARBA00005051"/>
    </source>
</evidence>
<keyword evidence="9" id="KW-0289">Folate biosynthesis</keyword>
<keyword evidence="5 14" id="KW-0808">Transferase</keyword>
<evidence type="ECO:0000313" key="14">
    <source>
        <dbReference type="EMBL" id="MBV6341912.1"/>
    </source>
</evidence>
<reference evidence="14 15" key="1">
    <citation type="journal article" date="2020" name="J Geophys Res Biogeosci">
        <title>Magnetotaxis as an Adaptation to Enable Bacterial Shuttling of Microbial Sulfur and Sulfur Cycling Across Aquatic Oxic#Anoxic Interfaces.</title>
        <authorList>
            <person name="Li J."/>
            <person name="Liu P."/>
            <person name="Wang J."/>
            <person name="Roberts A.P."/>
            <person name="Pan Y."/>
        </authorList>
    </citation>
    <scope>NUCLEOTIDE SEQUENCE [LARGE SCALE GENOMIC DNA]</scope>
    <source>
        <strain evidence="14 15">MYR-1_YQ</strain>
    </source>
</reference>
<evidence type="ECO:0000256" key="7">
    <source>
        <dbReference type="ARBA" id="ARBA00022777"/>
    </source>
</evidence>
<organism evidence="14 15">
    <name type="scientific">Candidatus Magnetobacterium casense</name>
    <dbReference type="NCBI Taxonomy" id="1455061"/>
    <lineage>
        <taxon>Bacteria</taxon>
        <taxon>Pseudomonadati</taxon>
        <taxon>Nitrospirota</taxon>
        <taxon>Thermodesulfovibrionia</taxon>
        <taxon>Thermodesulfovibrionales</taxon>
        <taxon>Candidatus Magnetobacteriaceae</taxon>
        <taxon>Candidatus Magnetobacterium</taxon>
    </lineage>
</organism>
<dbReference type="PANTHER" id="PTHR43071">
    <property type="entry name" value="2-AMINO-4-HYDROXY-6-HYDROXYMETHYLDIHYDROPTERIDINE PYROPHOSPHOKINASE"/>
    <property type="match status" value="1"/>
</dbReference>
<evidence type="ECO:0000313" key="15">
    <source>
        <dbReference type="Proteomes" id="UP001196980"/>
    </source>
</evidence>
<dbReference type="PROSITE" id="PS00794">
    <property type="entry name" value="HPPK"/>
    <property type="match status" value="1"/>
</dbReference>
<comment type="caution">
    <text evidence="14">The sequence shown here is derived from an EMBL/GenBank/DDBJ whole genome shotgun (WGS) entry which is preliminary data.</text>
</comment>
<evidence type="ECO:0000256" key="3">
    <source>
        <dbReference type="ARBA" id="ARBA00013253"/>
    </source>
</evidence>
<gene>
    <name evidence="14" type="primary">folK</name>
    <name evidence="14" type="ORF">HWQ67_09970</name>
</gene>
<feature type="domain" description="7,8-dihydro-6-hydroxymethylpterin-pyrophosphokinase" evidence="13">
    <location>
        <begin position="86"/>
        <end position="97"/>
    </location>
</feature>
<dbReference type="GO" id="GO:0003848">
    <property type="term" value="F:2-amino-4-hydroxy-6-hydroxymethyldihydropteridine diphosphokinase activity"/>
    <property type="evidence" value="ECO:0007669"/>
    <property type="project" value="UniProtKB-EC"/>
</dbReference>
<dbReference type="Proteomes" id="UP001196980">
    <property type="component" value="Unassembled WGS sequence"/>
</dbReference>
<evidence type="ECO:0000256" key="5">
    <source>
        <dbReference type="ARBA" id="ARBA00022679"/>
    </source>
</evidence>
<evidence type="ECO:0000256" key="10">
    <source>
        <dbReference type="ARBA" id="ARBA00029409"/>
    </source>
</evidence>
<evidence type="ECO:0000256" key="9">
    <source>
        <dbReference type="ARBA" id="ARBA00022909"/>
    </source>
</evidence>
<evidence type="ECO:0000256" key="12">
    <source>
        <dbReference type="ARBA" id="ARBA00033413"/>
    </source>
</evidence>
<evidence type="ECO:0000256" key="6">
    <source>
        <dbReference type="ARBA" id="ARBA00022741"/>
    </source>
</evidence>
<dbReference type="CDD" id="cd00483">
    <property type="entry name" value="HPPK"/>
    <property type="match status" value="1"/>
</dbReference>
<dbReference type="PANTHER" id="PTHR43071:SF1">
    <property type="entry name" value="2-AMINO-4-HYDROXY-6-HYDROXYMETHYLDIHYDROPTERIDINE PYROPHOSPHOKINASE"/>
    <property type="match status" value="1"/>
</dbReference>
<keyword evidence="7" id="KW-0418">Kinase</keyword>
<evidence type="ECO:0000259" key="13">
    <source>
        <dbReference type="PROSITE" id="PS00794"/>
    </source>
</evidence>
<comment type="similarity">
    <text evidence="2">Belongs to the HPPK family.</text>
</comment>
<evidence type="ECO:0000256" key="11">
    <source>
        <dbReference type="ARBA" id="ARBA00029766"/>
    </source>
</evidence>
<sequence>MKVYIGIGSNLSDRHGNCLRAVGLLQEAGLAITARSGMYQTTAWGETSQPDFINMCVEAETDLPPAELLSVLKAIEVQMGRVPTRRWGPRLIDLDILLYGGLVVQEEGLTIPHPYMHQRWFVLHPLREIAPGVVHPVLNKSIGELAGWMDKLDG</sequence>
<name>A0ABS6RZ34_9BACT</name>
<evidence type="ECO:0000256" key="8">
    <source>
        <dbReference type="ARBA" id="ARBA00022840"/>
    </source>
</evidence>
<dbReference type="EMBL" id="JABXWD010000167">
    <property type="protein sequence ID" value="MBV6341912.1"/>
    <property type="molecule type" value="Genomic_DNA"/>
</dbReference>
<evidence type="ECO:0000256" key="4">
    <source>
        <dbReference type="ARBA" id="ARBA00016218"/>
    </source>
</evidence>